<feature type="compositionally biased region" description="Basic and acidic residues" evidence="1">
    <location>
        <begin position="101"/>
        <end position="120"/>
    </location>
</feature>
<evidence type="ECO:0000313" key="2">
    <source>
        <dbReference type="EMBL" id="CEM11627.1"/>
    </source>
</evidence>
<feature type="region of interest" description="Disordered" evidence="1">
    <location>
        <begin position="48"/>
        <end position="127"/>
    </location>
</feature>
<accession>A0A0G4FFI4</accession>
<evidence type="ECO:0000256" key="1">
    <source>
        <dbReference type="SAM" id="MobiDB-lite"/>
    </source>
</evidence>
<dbReference type="PhylomeDB" id="A0A0G4FFI4"/>
<dbReference type="AlphaFoldDB" id="A0A0G4FFI4"/>
<dbReference type="VEuPathDB" id="CryptoDB:Cvel_16611"/>
<proteinExistence type="predicted"/>
<feature type="region of interest" description="Disordered" evidence="1">
    <location>
        <begin position="186"/>
        <end position="225"/>
    </location>
</feature>
<dbReference type="EMBL" id="CDMZ01000316">
    <property type="protein sequence ID" value="CEM11627.1"/>
    <property type="molecule type" value="Genomic_DNA"/>
</dbReference>
<organism evidence="2">
    <name type="scientific">Chromera velia CCMP2878</name>
    <dbReference type="NCBI Taxonomy" id="1169474"/>
    <lineage>
        <taxon>Eukaryota</taxon>
        <taxon>Sar</taxon>
        <taxon>Alveolata</taxon>
        <taxon>Colpodellida</taxon>
        <taxon>Chromeraceae</taxon>
        <taxon>Chromera</taxon>
    </lineage>
</organism>
<feature type="region of interest" description="Disordered" evidence="1">
    <location>
        <begin position="305"/>
        <end position="326"/>
    </location>
</feature>
<protein>
    <recommendedName>
        <fullName evidence="3">Reverse transcriptase Ty1/copia-type domain-containing protein</fullName>
    </recommendedName>
</protein>
<feature type="compositionally biased region" description="Acidic residues" evidence="1">
    <location>
        <begin position="69"/>
        <end position="89"/>
    </location>
</feature>
<evidence type="ECO:0008006" key="3">
    <source>
        <dbReference type="Google" id="ProtNLM"/>
    </source>
</evidence>
<name>A0A0G4FFI4_9ALVE</name>
<sequence>MPGVENAINETVHSTTRFSPNAIVHGVSEGVPPLAVGDVVRFLEKRPIPSGLAPNSRVGLSRKERDSGEGVEDDFDFSDGEDLEFEDDSPANGESVVDSTDNQRERDGERSEERHRDPSPTRHGPLNAVIKRHSSGALVPLQIVRGGQNVRNSLWGVRLNFDTEGNTSIQGAIEEVKLPEIQQHFRLSSDGRLPPEVLDRLVPPEPPPSESREGGGAGNFSSVDIDRDNSLFGSALLEEESYAEKEMDLLRGLIQMDEPEYMDDGDLHAYVGLSIRVKKGEMSLKQSDYIADMVSHLSPDKQKPFTARDLLLDDPEEEMEEGLRRE</sequence>
<gene>
    <name evidence="2" type="ORF">Cvel_16611</name>
</gene>
<reference evidence="2" key="1">
    <citation type="submission" date="2014-11" db="EMBL/GenBank/DDBJ databases">
        <authorList>
            <person name="Otto D Thomas"/>
            <person name="Naeem Raeece"/>
        </authorList>
    </citation>
    <scope>NUCLEOTIDE SEQUENCE</scope>
</reference>